<evidence type="ECO:0000313" key="2">
    <source>
        <dbReference type="Proteomes" id="UP000295252"/>
    </source>
</evidence>
<evidence type="ECO:0000313" key="1">
    <source>
        <dbReference type="EMBL" id="CDP14852.1"/>
    </source>
</evidence>
<dbReference type="InParanoid" id="A0A068V2R7"/>
<dbReference type="AlphaFoldDB" id="A0A068V2R7"/>
<dbReference type="Proteomes" id="UP000295252">
    <property type="component" value="Chromosome VI"/>
</dbReference>
<name>A0A068V2R7_COFCA</name>
<organism evidence="1 2">
    <name type="scientific">Coffea canephora</name>
    <name type="common">Robusta coffee</name>
    <dbReference type="NCBI Taxonomy" id="49390"/>
    <lineage>
        <taxon>Eukaryota</taxon>
        <taxon>Viridiplantae</taxon>
        <taxon>Streptophyta</taxon>
        <taxon>Embryophyta</taxon>
        <taxon>Tracheophyta</taxon>
        <taxon>Spermatophyta</taxon>
        <taxon>Magnoliopsida</taxon>
        <taxon>eudicotyledons</taxon>
        <taxon>Gunneridae</taxon>
        <taxon>Pentapetalae</taxon>
        <taxon>asterids</taxon>
        <taxon>lamiids</taxon>
        <taxon>Gentianales</taxon>
        <taxon>Rubiaceae</taxon>
        <taxon>Ixoroideae</taxon>
        <taxon>Gardenieae complex</taxon>
        <taxon>Bertiereae - Coffeeae clade</taxon>
        <taxon>Coffeeae</taxon>
        <taxon>Coffea</taxon>
    </lineage>
</organism>
<dbReference type="EMBL" id="HG739176">
    <property type="protein sequence ID" value="CDP14852.1"/>
    <property type="molecule type" value="Genomic_DNA"/>
</dbReference>
<sequence>MLEVFSFWTEGFCIQCSRILIIILRPEQRNIFSICVNGPKVLNFVVFEGTWMGFPNLVKVLHPVD</sequence>
<keyword evidence="2" id="KW-1185">Reference proteome</keyword>
<proteinExistence type="predicted"/>
<reference evidence="2" key="1">
    <citation type="journal article" date="2014" name="Science">
        <title>The coffee genome provides insight into the convergent evolution of caffeine biosynthesis.</title>
        <authorList>
            <person name="Denoeud F."/>
            <person name="Carretero-Paulet L."/>
            <person name="Dereeper A."/>
            <person name="Droc G."/>
            <person name="Guyot R."/>
            <person name="Pietrella M."/>
            <person name="Zheng C."/>
            <person name="Alberti A."/>
            <person name="Anthony F."/>
            <person name="Aprea G."/>
            <person name="Aury J.M."/>
            <person name="Bento P."/>
            <person name="Bernard M."/>
            <person name="Bocs S."/>
            <person name="Campa C."/>
            <person name="Cenci A."/>
            <person name="Combes M.C."/>
            <person name="Crouzillat D."/>
            <person name="Da Silva C."/>
            <person name="Daddiego L."/>
            <person name="De Bellis F."/>
            <person name="Dussert S."/>
            <person name="Garsmeur O."/>
            <person name="Gayraud T."/>
            <person name="Guignon V."/>
            <person name="Jahn K."/>
            <person name="Jamilloux V."/>
            <person name="Joet T."/>
            <person name="Labadie K."/>
            <person name="Lan T."/>
            <person name="Leclercq J."/>
            <person name="Lepelley M."/>
            <person name="Leroy T."/>
            <person name="Li L.T."/>
            <person name="Librado P."/>
            <person name="Lopez L."/>
            <person name="Munoz A."/>
            <person name="Noel B."/>
            <person name="Pallavicini A."/>
            <person name="Perrotta G."/>
            <person name="Poncet V."/>
            <person name="Pot D."/>
            <person name="Priyono X."/>
            <person name="Rigoreau M."/>
            <person name="Rouard M."/>
            <person name="Rozas J."/>
            <person name="Tranchant-Dubreuil C."/>
            <person name="VanBuren R."/>
            <person name="Zhang Q."/>
            <person name="Andrade A.C."/>
            <person name="Argout X."/>
            <person name="Bertrand B."/>
            <person name="de Kochko A."/>
            <person name="Graziosi G."/>
            <person name="Henry R.J."/>
            <person name="Jayarama X."/>
            <person name="Ming R."/>
            <person name="Nagai C."/>
            <person name="Rounsley S."/>
            <person name="Sankoff D."/>
            <person name="Giuliano G."/>
            <person name="Albert V.A."/>
            <person name="Wincker P."/>
            <person name="Lashermes P."/>
        </authorList>
    </citation>
    <scope>NUCLEOTIDE SEQUENCE [LARGE SCALE GENOMIC DNA]</scope>
    <source>
        <strain evidence="2">cv. DH200-94</strain>
    </source>
</reference>
<protein>
    <submittedName>
        <fullName evidence="1">Uncharacterized protein</fullName>
    </submittedName>
</protein>
<gene>
    <name evidence="1" type="ORF">GSCOC_T00042321001</name>
</gene>
<dbReference type="Gramene" id="CDP14852">
    <property type="protein sequence ID" value="CDP14852"/>
    <property type="gene ID" value="GSCOC_T00042321001"/>
</dbReference>
<accession>A0A068V2R7</accession>